<protein>
    <recommendedName>
        <fullName evidence="1">Reverse transcriptase Ty1/copia-type domain-containing protein</fullName>
    </recommendedName>
</protein>
<proteinExistence type="predicted"/>
<keyword evidence="3" id="KW-1185">Reference proteome</keyword>
<dbReference type="Pfam" id="PF07727">
    <property type="entry name" value="RVT_2"/>
    <property type="match status" value="1"/>
</dbReference>
<dbReference type="EMBL" id="JACMSC010000004">
    <property type="protein sequence ID" value="KAG6523866.1"/>
    <property type="molecule type" value="Genomic_DNA"/>
</dbReference>
<accession>A0A8J5HAI3</accession>
<name>A0A8J5HAI3_ZINOF</name>
<evidence type="ECO:0000313" key="2">
    <source>
        <dbReference type="EMBL" id="KAG6523866.1"/>
    </source>
</evidence>
<organism evidence="2 3">
    <name type="scientific">Zingiber officinale</name>
    <name type="common">Ginger</name>
    <name type="synonym">Amomum zingiber</name>
    <dbReference type="NCBI Taxonomy" id="94328"/>
    <lineage>
        <taxon>Eukaryota</taxon>
        <taxon>Viridiplantae</taxon>
        <taxon>Streptophyta</taxon>
        <taxon>Embryophyta</taxon>
        <taxon>Tracheophyta</taxon>
        <taxon>Spermatophyta</taxon>
        <taxon>Magnoliopsida</taxon>
        <taxon>Liliopsida</taxon>
        <taxon>Zingiberales</taxon>
        <taxon>Zingiberaceae</taxon>
        <taxon>Zingiber</taxon>
    </lineage>
</organism>
<reference evidence="2 3" key="1">
    <citation type="submission" date="2020-08" db="EMBL/GenBank/DDBJ databases">
        <title>Plant Genome Project.</title>
        <authorList>
            <person name="Zhang R.-G."/>
        </authorList>
    </citation>
    <scope>NUCLEOTIDE SEQUENCE [LARGE SCALE GENOMIC DNA]</scope>
    <source>
        <tissue evidence="2">Rhizome</tissue>
    </source>
</reference>
<gene>
    <name evidence="2" type="ORF">ZIOFF_013753</name>
</gene>
<sequence>MSVWVWFQIGAGSAEFFLYSSRKKRVDWGSDLAPVRATAVDHRQTIRIWIGAGSAEFFLCSSRKKRVDWGSDLAPVRATAVDHRQTIRIWVDDLIFTKSNPSMFGEFKETMRNEVAMTDMGSWHTYYLGIKVNQRGDGIFIPQEGYAKAILKKFKMDNSKPINTPIECGIKLSKHDEEKVLTQHFSRVSLEAYDT</sequence>
<evidence type="ECO:0000313" key="3">
    <source>
        <dbReference type="Proteomes" id="UP000734854"/>
    </source>
</evidence>
<dbReference type="InterPro" id="IPR013103">
    <property type="entry name" value="RVT_2"/>
</dbReference>
<feature type="domain" description="Reverse transcriptase Ty1/copia-type" evidence="1">
    <location>
        <begin position="84"/>
        <end position="167"/>
    </location>
</feature>
<comment type="caution">
    <text evidence="2">The sequence shown here is derived from an EMBL/GenBank/DDBJ whole genome shotgun (WGS) entry which is preliminary data.</text>
</comment>
<dbReference type="Proteomes" id="UP000734854">
    <property type="component" value="Unassembled WGS sequence"/>
</dbReference>
<evidence type="ECO:0000259" key="1">
    <source>
        <dbReference type="Pfam" id="PF07727"/>
    </source>
</evidence>
<dbReference type="AlphaFoldDB" id="A0A8J5HAI3"/>